<dbReference type="Proteomes" id="UP000481153">
    <property type="component" value="Unassembled WGS sequence"/>
</dbReference>
<dbReference type="InterPro" id="IPR011990">
    <property type="entry name" value="TPR-like_helical_dom_sf"/>
</dbReference>
<evidence type="ECO:0000313" key="2">
    <source>
        <dbReference type="Proteomes" id="UP000481153"/>
    </source>
</evidence>
<dbReference type="Gene3D" id="1.25.40.10">
    <property type="entry name" value="Tetratricopeptide repeat domain"/>
    <property type="match status" value="1"/>
</dbReference>
<accession>A0A6G0X2K1</accession>
<comment type="caution">
    <text evidence="1">The sequence shown here is derived from an EMBL/GenBank/DDBJ whole genome shotgun (WGS) entry which is preliminary data.</text>
</comment>
<dbReference type="EMBL" id="VJMJ01000118">
    <property type="protein sequence ID" value="KAF0734061.1"/>
    <property type="molecule type" value="Genomic_DNA"/>
</dbReference>
<gene>
    <name evidence="1" type="ORF">Ae201684_009231</name>
</gene>
<reference evidence="1 2" key="1">
    <citation type="submission" date="2019-07" db="EMBL/GenBank/DDBJ databases">
        <title>Genomics analysis of Aphanomyces spp. identifies a new class of oomycete effector associated with host adaptation.</title>
        <authorList>
            <person name="Gaulin E."/>
        </authorList>
    </citation>
    <scope>NUCLEOTIDE SEQUENCE [LARGE SCALE GENOMIC DNA]</scope>
    <source>
        <strain evidence="1 2">ATCC 201684</strain>
    </source>
</reference>
<keyword evidence="2" id="KW-1185">Reference proteome</keyword>
<evidence type="ECO:0000313" key="1">
    <source>
        <dbReference type="EMBL" id="KAF0734061.1"/>
    </source>
</evidence>
<dbReference type="VEuPathDB" id="FungiDB:AeMF1_011226"/>
<protein>
    <submittedName>
        <fullName evidence="1">Uncharacterized protein</fullName>
    </submittedName>
</protein>
<dbReference type="AlphaFoldDB" id="A0A6G0X2K1"/>
<sequence>MIRAAKVVSTCVVRRSSSLLGAWRQSVDAASFRLMDLPRQSPAFRAFSSQSFEHLIVEDPVDDAKQSIQALCARGDYAAVVESVALWYQPLVNHLQGTQDVAAFQPDKTARVEQEAVALLVQQRAVDAVMILFENIQEMTSASPLVRPTRQTLSFLIGLFHTEKKYDLVVDTYAFAESMSILPTESMNASYLKALVMQNKVQDARSTWLHLCKNNLPRGVYAYREALHLFDKLRDASTVQSILEDMELHGIKMREIDYFRAIHGLSASLRQDGEAPAAEEHAELILDLYNKMQTFESLDPTMPLLFHDVIHASLYLHDDDKAVEVHEALMRLPHDKRNHFVTDALVAALLEREQISLVETLFRSASARDSKQGAAIAKQLMVHFATNGQIQPLFAFLETCPAMKIRFHDDESALKVLRAVASTKDMDDIALWHFLAPRFPQLGLTVNFWWWNMLSIAQDANRWRLATLMVDAKADNAAAMQPQLRSQLMQCGSRILDDPQPDRLACAFVLALVDKVLEKQVDDLALVVRASMLTNDHKKAIAAFKALHKARGSDGELVRSHVAAYKCAQESFRALGFDQQADQIDEILALEDQAKATETPAARRH</sequence>
<proteinExistence type="predicted"/>
<name>A0A6G0X2K1_9STRA</name>
<organism evidence="1 2">
    <name type="scientific">Aphanomyces euteiches</name>
    <dbReference type="NCBI Taxonomy" id="100861"/>
    <lineage>
        <taxon>Eukaryota</taxon>
        <taxon>Sar</taxon>
        <taxon>Stramenopiles</taxon>
        <taxon>Oomycota</taxon>
        <taxon>Saprolegniomycetes</taxon>
        <taxon>Saprolegniales</taxon>
        <taxon>Verrucalvaceae</taxon>
        <taxon>Aphanomyces</taxon>
    </lineage>
</organism>